<keyword evidence="5 6" id="KW-0472">Membrane</keyword>
<feature type="signal peptide" evidence="7">
    <location>
        <begin position="1"/>
        <end position="31"/>
    </location>
</feature>
<evidence type="ECO:0000256" key="5">
    <source>
        <dbReference type="ARBA" id="ARBA00023136"/>
    </source>
</evidence>
<evidence type="ECO:0000256" key="3">
    <source>
        <dbReference type="ARBA" id="ARBA00022692"/>
    </source>
</evidence>
<dbReference type="EMBL" id="CP016808">
    <property type="protein sequence ID" value="ANY70565.1"/>
    <property type="molecule type" value="Genomic_DNA"/>
</dbReference>
<protein>
    <submittedName>
        <fullName evidence="8">Cellulose synthase</fullName>
    </submittedName>
</protein>
<feature type="transmembrane region" description="Helical" evidence="6">
    <location>
        <begin position="665"/>
        <end position="687"/>
    </location>
</feature>
<comment type="subcellular location">
    <subcellularLocation>
        <location evidence="1">Cell membrane</location>
        <topology evidence="1">Single-pass membrane protein</topology>
    </subcellularLocation>
</comment>
<keyword evidence="2" id="KW-1003">Cell membrane</keyword>
<proteinExistence type="predicted"/>
<evidence type="ECO:0000256" key="7">
    <source>
        <dbReference type="SAM" id="SignalP"/>
    </source>
</evidence>
<evidence type="ECO:0000256" key="2">
    <source>
        <dbReference type="ARBA" id="ARBA00022475"/>
    </source>
</evidence>
<keyword evidence="7" id="KW-0732">Signal</keyword>
<keyword evidence="3 6" id="KW-0812">Transmembrane</keyword>
<dbReference type="GO" id="GO:0006011">
    <property type="term" value="P:UDP-alpha-D-glucose metabolic process"/>
    <property type="evidence" value="ECO:0007669"/>
    <property type="project" value="InterPro"/>
</dbReference>
<organism evidence="8">
    <name type="scientific">Paenibacillus sp. BIHB 4019</name>
    <dbReference type="NCBI Taxonomy" id="1870819"/>
    <lineage>
        <taxon>Bacteria</taxon>
        <taxon>Bacillati</taxon>
        <taxon>Bacillota</taxon>
        <taxon>Bacilli</taxon>
        <taxon>Bacillales</taxon>
        <taxon>Paenibacillaceae</taxon>
        <taxon>Paenibacillus</taxon>
    </lineage>
</organism>
<sequence length="700" mass="77124">MMKRRIFVITFICMALLLGQLGQLGAATASAAEAPGTESYDIPFITADTSMSGVMATRQDFFQIPSYWNVSSVVVNMDYKVSQLADKDRSSVTLAINGVAFYSFRPDRTVEKKQRLSVTIPRELLAEGTNTLSTEGSIQTIINDQICSPDEERDNWLQLYSSSSVDVRYVSKPLDGSIRDFNERFTSLDTVSKSLNTIAVPAQASAKEMEAAVYALSGFAKANTLQDKAIPLLAFDDEYYAGKKLVTAVALYDQLPSGLKTAVGTPDLNGKALIQLVRQGEQWALVVTAKDEALLVKASRLVANQALMSQLSSDRKIVDESTDVSTPVVNISRNVVLTESGDELKGPRHQEKAYFVSLPANRSIADASKISLDFRYAKNLDFDRSMVTVLINNTPIGSKKLTEELANGDSITLPIPKNLDISGNFSVVVAFDLELKNAVCVQNQNQMPWAFVTKDSMLQLNTKDRTELLFNNYPYPFLRDGAFNQVAVVLPQERDSYTYRTVANLFNLLGQYAEGNTGDVLFYNDDVAADVLKARNVIAIGTFQSNKVIRDHNDALYFKYDANGAGLQSNEKMSIDSDYGKRIGTLQLIDSPYEAGHGLLAVTGADSEYYYLASKLVASQGTVWKVFGDGVSTDKDGNINAFRFKKEAEPEQASVISNAMERTDVLSFVIAAALVMVLVLVSLIFLARKYRRRRGDRDEA</sequence>
<reference evidence="8" key="1">
    <citation type="submission" date="2016-08" db="EMBL/GenBank/DDBJ databases">
        <title>Complete Genome Seqeunce of Paenibacillus sp. BIHB 4019 from tea rhizoplane.</title>
        <authorList>
            <person name="Thakur R."/>
            <person name="Swarnkar M.K."/>
            <person name="Gulati A."/>
        </authorList>
    </citation>
    <scope>NUCLEOTIDE SEQUENCE [LARGE SCALE GENOMIC DNA]</scope>
    <source>
        <strain evidence="8">BIHB4019</strain>
    </source>
</reference>
<dbReference type="InterPro" id="IPR018513">
    <property type="entry name" value="Cell_synthase_bac"/>
</dbReference>
<accession>A0A1B2DS84</accession>
<gene>
    <name evidence="8" type="ORF">BBD42_04880</name>
</gene>
<evidence type="ECO:0000256" key="1">
    <source>
        <dbReference type="ARBA" id="ARBA00004162"/>
    </source>
</evidence>
<dbReference type="AlphaFoldDB" id="A0A1B2DS84"/>
<evidence type="ECO:0000256" key="6">
    <source>
        <dbReference type="SAM" id="Phobius"/>
    </source>
</evidence>
<evidence type="ECO:0000256" key="4">
    <source>
        <dbReference type="ARBA" id="ARBA00022989"/>
    </source>
</evidence>
<dbReference type="GO" id="GO:0005886">
    <property type="term" value="C:plasma membrane"/>
    <property type="evidence" value="ECO:0007669"/>
    <property type="project" value="UniProtKB-SubCell"/>
</dbReference>
<name>A0A1B2DS84_9BACL</name>
<feature type="chain" id="PRO_5008535158" evidence="7">
    <location>
        <begin position="32"/>
        <end position="700"/>
    </location>
</feature>
<dbReference type="Pfam" id="PF03170">
    <property type="entry name" value="BcsB"/>
    <property type="match status" value="1"/>
</dbReference>
<dbReference type="PANTHER" id="PTHR39083">
    <property type="entry name" value="CYCLIC DI-GMP-BINDING PROTEIN"/>
    <property type="match status" value="1"/>
</dbReference>
<dbReference type="PANTHER" id="PTHR39083:SF1">
    <property type="entry name" value="CYCLIC DI-GMP-BINDING PROTEIN"/>
    <property type="match status" value="1"/>
</dbReference>
<dbReference type="Gene3D" id="2.60.120.260">
    <property type="entry name" value="Galactose-binding domain-like"/>
    <property type="match status" value="2"/>
</dbReference>
<evidence type="ECO:0000313" key="8">
    <source>
        <dbReference type="EMBL" id="ANY70565.1"/>
    </source>
</evidence>
<keyword evidence="4 6" id="KW-1133">Transmembrane helix</keyword>